<evidence type="ECO:0000313" key="3">
    <source>
        <dbReference type="Proteomes" id="UP000294257"/>
    </source>
</evidence>
<dbReference type="GO" id="GO:0046872">
    <property type="term" value="F:metal ion binding"/>
    <property type="evidence" value="ECO:0007669"/>
    <property type="project" value="InterPro"/>
</dbReference>
<comment type="caution">
    <text evidence="2">The sequence shown here is derived from an EMBL/GenBank/DDBJ whole genome shotgun (WGS) entry which is preliminary data.</text>
</comment>
<accession>A0A4Q7KL11</accession>
<reference evidence="2 3" key="1">
    <citation type="submission" date="2019-02" db="EMBL/GenBank/DDBJ databases">
        <title>Genomic Encyclopedia of Type Strains, Phase IV (KMG-IV): sequencing the most valuable type-strain genomes for metagenomic binning, comparative biology and taxonomic classification.</title>
        <authorList>
            <person name="Goeker M."/>
        </authorList>
    </citation>
    <scope>NUCLEOTIDE SEQUENCE [LARGE SCALE GENOMIC DNA]</scope>
    <source>
        <strain evidence="2 3">DSM 101727</strain>
    </source>
</reference>
<dbReference type="Pfam" id="PF11716">
    <property type="entry name" value="MDMPI_N"/>
    <property type="match status" value="1"/>
</dbReference>
<proteinExistence type="predicted"/>
<dbReference type="InterPro" id="IPR034660">
    <property type="entry name" value="DinB/YfiT-like"/>
</dbReference>
<protein>
    <submittedName>
        <fullName evidence="2">Uncharacterized protein (TIGR03083 family)</fullName>
    </submittedName>
</protein>
<dbReference type="RefSeq" id="WP_130345529.1">
    <property type="nucleotide sequence ID" value="NZ_SGWQ01000006.1"/>
</dbReference>
<sequence>MDRDTAWQVITQERLSLADLLDTLTAEEWETPSLCAGWRVRDVAAHVALAPRPPGPWTMIVEGVRARGSFHRLNHDIAVRHAHQPTERIVEELREHAASRRLPPVTNYRNILFDVLVHGQDIAIPLGRERAMSPEAARAGADRVWTMGWPFWAKRRLRGVRLVATDVDWTAGEGAEVRGPIDALLLLITGRSAALPHLTGAGVPGLTERLS</sequence>
<evidence type="ECO:0000259" key="1">
    <source>
        <dbReference type="Pfam" id="PF11716"/>
    </source>
</evidence>
<gene>
    <name evidence="2" type="ORF">EV193_106138</name>
</gene>
<dbReference type="OrthoDB" id="5178565at2"/>
<evidence type="ECO:0000313" key="2">
    <source>
        <dbReference type="EMBL" id="RZS36904.1"/>
    </source>
</evidence>
<organism evidence="2 3">
    <name type="scientific">Herbihabitans rhizosphaerae</name>
    <dbReference type="NCBI Taxonomy" id="1872711"/>
    <lineage>
        <taxon>Bacteria</taxon>
        <taxon>Bacillati</taxon>
        <taxon>Actinomycetota</taxon>
        <taxon>Actinomycetes</taxon>
        <taxon>Pseudonocardiales</taxon>
        <taxon>Pseudonocardiaceae</taxon>
        <taxon>Herbihabitans</taxon>
    </lineage>
</organism>
<name>A0A4Q7KL11_9PSEU</name>
<dbReference type="EMBL" id="SGWQ01000006">
    <property type="protein sequence ID" value="RZS36904.1"/>
    <property type="molecule type" value="Genomic_DNA"/>
</dbReference>
<dbReference type="NCBIfam" id="TIGR03083">
    <property type="entry name" value="maleylpyruvate isomerase family mycothiol-dependent enzyme"/>
    <property type="match status" value="1"/>
</dbReference>
<dbReference type="AlphaFoldDB" id="A0A4Q7KL11"/>
<dbReference type="InterPro" id="IPR024344">
    <property type="entry name" value="MDMPI_metal-binding"/>
</dbReference>
<feature type="domain" description="Mycothiol-dependent maleylpyruvate isomerase metal-binding" evidence="1">
    <location>
        <begin position="13"/>
        <end position="100"/>
    </location>
</feature>
<dbReference type="SUPFAM" id="SSF109854">
    <property type="entry name" value="DinB/YfiT-like putative metalloenzymes"/>
    <property type="match status" value="1"/>
</dbReference>
<dbReference type="Proteomes" id="UP000294257">
    <property type="component" value="Unassembled WGS sequence"/>
</dbReference>
<dbReference type="Gene3D" id="1.20.120.450">
    <property type="entry name" value="dinb family like domain"/>
    <property type="match status" value="1"/>
</dbReference>
<keyword evidence="3" id="KW-1185">Reference proteome</keyword>
<dbReference type="InterPro" id="IPR017517">
    <property type="entry name" value="Maleyloyr_isom"/>
</dbReference>